<gene>
    <name evidence="1" type="ORF">AVEN_161875_1</name>
</gene>
<name>A0A4Y2Q1B8_ARAVE</name>
<dbReference type="AlphaFoldDB" id="A0A4Y2Q1B8"/>
<dbReference type="Proteomes" id="UP000499080">
    <property type="component" value="Unassembled WGS sequence"/>
</dbReference>
<sequence>MFVLGLLTVIIQAKRTGNCFLLNLNGILLSEEMRGIHGIKYVSPFSEPLRFAFRMLRCNLVTIKRVPLHKPFFGAKFRNNIIMHTGFKFNLYGGIPVGVKTLRNSTGNVSLSLGSSLTISSTAS</sequence>
<dbReference type="EMBL" id="BGPR01012663">
    <property type="protein sequence ID" value="GBN57092.1"/>
    <property type="molecule type" value="Genomic_DNA"/>
</dbReference>
<accession>A0A4Y2Q1B8</accession>
<comment type="caution">
    <text evidence="1">The sequence shown here is derived from an EMBL/GenBank/DDBJ whole genome shotgun (WGS) entry which is preliminary data.</text>
</comment>
<reference evidence="1 2" key="1">
    <citation type="journal article" date="2019" name="Sci. Rep.">
        <title>Orb-weaving spider Araneus ventricosus genome elucidates the spidroin gene catalogue.</title>
        <authorList>
            <person name="Kono N."/>
            <person name="Nakamura H."/>
            <person name="Ohtoshi R."/>
            <person name="Moran D.A.P."/>
            <person name="Shinohara A."/>
            <person name="Yoshida Y."/>
            <person name="Fujiwara M."/>
            <person name="Mori M."/>
            <person name="Tomita M."/>
            <person name="Arakawa K."/>
        </authorList>
    </citation>
    <scope>NUCLEOTIDE SEQUENCE [LARGE SCALE GENOMIC DNA]</scope>
</reference>
<protein>
    <submittedName>
        <fullName evidence="1">Uncharacterized protein</fullName>
    </submittedName>
</protein>
<organism evidence="1 2">
    <name type="scientific">Araneus ventricosus</name>
    <name type="common">Orbweaver spider</name>
    <name type="synonym">Epeira ventricosa</name>
    <dbReference type="NCBI Taxonomy" id="182803"/>
    <lineage>
        <taxon>Eukaryota</taxon>
        <taxon>Metazoa</taxon>
        <taxon>Ecdysozoa</taxon>
        <taxon>Arthropoda</taxon>
        <taxon>Chelicerata</taxon>
        <taxon>Arachnida</taxon>
        <taxon>Araneae</taxon>
        <taxon>Araneomorphae</taxon>
        <taxon>Entelegynae</taxon>
        <taxon>Araneoidea</taxon>
        <taxon>Araneidae</taxon>
        <taxon>Araneus</taxon>
    </lineage>
</organism>
<evidence type="ECO:0000313" key="1">
    <source>
        <dbReference type="EMBL" id="GBN57092.1"/>
    </source>
</evidence>
<evidence type="ECO:0000313" key="2">
    <source>
        <dbReference type="Proteomes" id="UP000499080"/>
    </source>
</evidence>
<proteinExistence type="predicted"/>
<keyword evidence="2" id="KW-1185">Reference proteome</keyword>